<dbReference type="Proteomes" id="UP001194468">
    <property type="component" value="Unassembled WGS sequence"/>
</dbReference>
<reference evidence="2" key="1">
    <citation type="submission" date="2019-10" db="EMBL/GenBank/DDBJ databases">
        <authorList>
            <consortium name="DOE Joint Genome Institute"/>
            <person name="Kuo A."/>
            <person name="Miyauchi S."/>
            <person name="Kiss E."/>
            <person name="Drula E."/>
            <person name="Kohler A."/>
            <person name="Sanchez-Garcia M."/>
            <person name="Andreopoulos B."/>
            <person name="Barry K.W."/>
            <person name="Bonito G."/>
            <person name="Buee M."/>
            <person name="Carver A."/>
            <person name="Chen C."/>
            <person name="Cichocki N."/>
            <person name="Clum A."/>
            <person name="Culley D."/>
            <person name="Crous P.W."/>
            <person name="Fauchery L."/>
            <person name="Girlanda M."/>
            <person name="Hayes R."/>
            <person name="Keri Z."/>
            <person name="LaButti K."/>
            <person name="Lipzen A."/>
            <person name="Lombard V."/>
            <person name="Magnuson J."/>
            <person name="Maillard F."/>
            <person name="Morin E."/>
            <person name="Murat C."/>
            <person name="Nolan M."/>
            <person name="Ohm R."/>
            <person name="Pangilinan J."/>
            <person name="Pereira M."/>
            <person name="Perotto S."/>
            <person name="Peter M."/>
            <person name="Riley R."/>
            <person name="Sitrit Y."/>
            <person name="Stielow B."/>
            <person name="Szollosi G."/>
            <person name="Zifcakova L."/>
            <person name="Stursova M."/>
            <person name="Spatafora J.W."/>
            <person name="Tedersoo L."/>
            <person name="Vaario L.-M."/>
            <person name="Yamada A."/>
            <person name="Yan M."/>
            <person name="Wang P."/>
            <person name="Xu J."/>
            <person name="Bruns T."/>
            <person name="Baldrian P."/>
            <person name="Vilgalys R."/>
            <person name="Henrissat B."/>
            <person name="Grigoriev I.V."/>
            <person name="Hibbett D."/>
            <person name="Nagy L.G."/>
            <person name="Martin F.M."/>
        </authorList>
    </citation>
    <scope>NUCLEOTIDE SEQUENCE</scope>
    <source>
        <strain evidence="2">BED1</strain>
    </source>
</reference>
<feature type="coiled-coil region" evidence="1">
    <location>
        <begin position="246"/>
        <end position="323"/>
    </location>
</feature>
<evidence type="ECO:0000256" key="1">
    <source>
        <dbReference type="SAM" id="Coils"/>
    </source>
</evidence>
<protein>
    <submittedName>
        <fullName evidence="2">Uncharacterized protein</fullName>
    </submittedName>
</protein>
<organism evidence="2 3">
    <name type="scientific">Boletus edulis BED1</name>
    <dbReference type="NCBI Taxonomy" id="1328754"/>
    <lineage>
        <taxon>Eukaryota</taxon>
        <taxon>Fungi</taxon>
        <taxon>Dikarya</taxon>
        <taxon>Basidiomycota</taxon>
        <taxon>Agaricomycotina</taxon>
        <taxon>Agaricomycetes</taxon>
        <taxon>Agaricomycetidae</taxon>
        <taxon>Boletales</taxon>
        <taxon>Boletineae</taxon>
        <taxon>Boletaceae</taxon>
        <taxon>Boletoideae</taxon>
        <taxon>Boletus</taxon>
    </lineage>
</organism>
<dbReference type="AlphaFoldDB" id="A0AAD4BMZ8"/>
<accession>A0AAD4BMZ8</accession>
<reference evidence="2" key="2">
    <citation type="journal article" date="2020" name="Nat. Commun.">
        <title>Large-scale genome sequencing of mycorrhizal fungi provides insights into the early evolution of symbiotic traits.</title>
        <authorList>
            <person name="Miyauchi S."/>
            <person name="Kiss E."/>
            <person name="Kuo A."/>
            <person name="Drula E."/>
            <person name="Kohler A."/>
            <person name="Sanchez-Garcia M."/>
            <person name="Morin E."/>
            <person name="Andreopoulos B."/>
            <person name="Barry K.W."/>
            <person name="Bonito G."/>
            <person name="Buee M."/>
            <person name="Carver A."/>
            <person name="Chen C."/>
            <person name="Cichocki N."/>
            <person name="Clum A."/>
            <person name="Culley D."/>
            <person name="Crous P.W."/>
            <person name="Fauchery L."/>
            <person name="Girlanda M."/>
            <person name="Hayes R.D."/>
            <person name="Keri Z."/>
            <person name="LaButti K."/>
            <person name="Lipzen A."/>
            <person name="Lombard V."/>
            <person name="Magnuson J."/>
            <person name="Maillard F."/>
            <person name="Murat C."/>
            <person name="Nolan M."/>
            <person name="Ohm R.A."/>
            <person name="Pangilinan J."/>
            <person name="Pereira M.F."/>
            <person name="Perotto S."/>
            <person name="Peter M."/>
            <person name="Pfister S."/>
            <person name="Riley R."/>
            <person name="Sitrit Y."/>
            <person name="Stielow J.B."/>
            <person name="Szollosi G."/>
            <person name="Zifcakova L."/>
            <person name="Stursova M."/>
            <person name="Spatafora J.W."/>
            <person name="Tedersoo L."/>
            <person name="Vaario L.M."/>
            <person name="Yamada A."/>
            <person name="Yan M."/>
            <person name="Wang P."/>
            <person name="Xu J."/>
            <person name="Bruns T."/>
            <person name="Baldrian P."/>
            <person name="Vilgalys R."/>
            <person name="Dunand C."/>
            <person name="Henrissat B."/>
            <person name="Grigoriev I.V."/>
            <person name="Hibbett D."/>
            <person name="Nagy L.G."/>
            <person name="Martin F.M."/>
        </authorList>
    </citation>
    <scope>NUCLEOTIDE SEQUENCE</scope>
    <source>
        <strain evidence="2">BED1</strain>
    </source>
</reference>
<gene>
    <name evidence="2" type="ORF">L210DRAFT_3550794</name>
</gene>
<evidence type="ECO:0000313" key="2">
    <source>
        <dbReference type="EMBL" id="KAF8435309.1"/>
    </source>
</evidence>
<evidence type="ECO:0000313" key="3">
    <source>
        <dbReference type="Proteomes" id="UP001194468"/>
    </source>
</evidence>
<dbReference type="EMBL" id="WHUW01000025">
    <property type="protein sequence ID" value="KAF8435309.1"/>
    <property type="molecule type" value="Genomic_DNA"/>
</dbReference>
<keyword evidence="1" id="KW-0175">Coiled coil</keyword>
<proteinExistence type="predicted"/>
<keyword evidence="3" id="KW-1185">Reference proteome</keyword>
<comment type="caution">
    <text evidence="2">The sequence shown here is derived from an EMBL/GenBank/DDBJ whole genome shotgun (WGS) entry which is preliminary data.</text>
</comment>
<sequence length="331" mass="38221">MGSILQLHNLLLHFTTFFRQFMSQTPPHIPGLFGCLDYQVETCAWPLILRDNASLCQLVCMEFCKAKNDKLHEFLVLYFSHSNPTVTARAVAIVDRTVKDRSQFSALASPSLPSQKVTEALDKVHVMGQGNNLKAYLLETYGEYDTLCVLKYAPSTGSIPSALQISTLLFVVTNYRQNYNLYEYNCYWYAGTVFEACKDLFPGYEEECMRHGDRGKCRLKIPMLATSSLPDVCSEYHVEWEISLQRRSANQELMGHQELKERLDKERRAHEGAQRAWEQRLKETQQEWGRQLEEAQQEWGRQLEEAQRCCEQLQAELQAVRQIPQHTPAGR</sequence>
<name>A0AAD4BMZ8_BOLED</name>